<dbReference type="GO" id="GO:0042393">
    <property type="term" value="F:histone binding"/>
    <property type="evidence" value="ECO:0000318"/>
    <property type="project" value="GO_Central"/>
</dbReference>
<dbReference type="GeneID" id="108717016"/>
<evidence type="ECO:0000313" key="4">
    <source>
        <dbReference type="Xenbase" id="XB-GENE-17330717"/>
    </source>
</evidence>
<dbReference type="CDD" id="cd09579">
    <property type="entry name" value="SAM_Samd7_11"/>
    <property type="match status" value="1"/>
</dbReference>
<keyword evidence="2" id="KW-1185">Reference proteome</keyword>
<dbReference type="OrthoDB" id="9943471at2759"/>
<dbReference type="Proteomes" id="UP000186698">
    <property type="component" value="Chromosome 5L"/>
</dbReference>
<reference evidence="3" key="1">
    <citation type="submission" date="2025-08" db="UniProtKB">
        <authorList>
            <consortium name="RefSeq"/>
        </authorList>
    </citation>
    <scope>IDENTIFICATION</scope>
    <source>
        <strain evidence="3">J_2021</strain>
        <tissue evidence="3">Erythrocytes</tissue>
    </source>
</reference>
<feature type="region of interest" description="Disordered" evidence="1">
    <location>
        <begin position="491"/>
        <end position="520"/>
    </location>
</feature>
<dbReference type="GO" id="GO:0003682">
    <property type="term" value="F:chromatin binding"/>
    <property type="evidence" value="ECO:0000318"/>
    <property type="project" value="GO_Central"/>
</dbReference>
<dbReference type="GO" id="GO:0005634">
    <property type="term" value="C:nucleus"/>
    <property type="evidence" value="ECO:0000318"/>
    <property type="project" value="GO_Central"/>
</dbReference>
<organism evidence="2 3">
    <name type="scientific">Xenopus laevis</name>
    <name type="common">African clawed frog</name>
    <dbReference type="NCBI Taxonomy" id="8355"/>
    <lineage>
        <taxon>Eukaryota</taxon>
        <taxon>Metazoa</taxon>
        <taxon>Chordata</taxon>
        <taxon>Craniata</taxon>
        <taxon>Vertebrata</taxon>
        <taxon>Euteleostomi</taxon>
        <taxon>Amphibia</taxon>
        <taxon>Batrachia</taxon>
        <taxon>Anura</taxon>
        <taxon>Pipoidea</taxon>
        <taxon>Pipidae</taxon>
        <taxon>Xenopodinae</taxon>
        <taxon>Xenopus</taxon>
        <taxon>Xenopus</taxon>
    </lineage>
</organism>
<dbReference type="AlphaFoldDB" id="A0A1L8GA48"/>
<dbReference type="SMART" id="SM00454">
    <property type="entry name" value="SAM"/>
    <property type="match status" value="1"/>
</dbReference>
<dbReference type="PANTHER" id="PTHR12247:SF89">
    <property type="entry name" value="STERILE ALPHA MOTIF DOMAIN-CONTAINING PROTEIN 7"/>
    <property type="match status" value="1"/>
</dbReference>
<feature type="region of interest" description="Disordered" evidence="1">
    <location>
        <begin position="220"/>
        <end position="342"/>
    </location>
</feature>
<dbReference type="CTD" id="108717016"/>
<dbReference type="STRING" id="8355.A0A1L8GA48"/>
<dbReference type="SUPFAM" id="SSF47769">
    <property type="entry name" value="SAM/Pointed domain"/>
    <property type="match status" value="1"/>
</dbReference>
<dbReference type="AGR" id="Xenbase:XB-GENE-17330717"/>
<dbReference type="OMA" id="MLYMMNL"/>
<dbReference type="Bgee" id="108717016">
    <property type="expression patterns" value="Expressed in testis"/>
</dbReference>
<feature type="compositionally biased region" description="Polar residues" evidence="1">
    <location>
        <begin position="293"/>
        <end position="306"/>
    </location>
</feature>
<evidence type="ECO:0000313" key="2">
    <source>
        <dbReference type="Proteomes" id="UP000186698"/>
    </source>
</evidence>
<name>A0A1L8GA48_XENLA</name>
<dbReference type="InterPro" id="IPR050548">
    <property type="entry name" value="PcG_chromatin_remod_factors"/>
</dbReference>
<dbReference type="GO" id="GO:0045892">
    <property type="term" value="P:negative regulation of DNA-templated transcription"/>
    <property type="evidence" value="ECO:0000318"/>
    <property type="project" value="GO_Central"/>
</dbReference>
<dbReference type="PaxDb" id="8355-A0A1L8GA48"/>
<dbReference type="InterPro" id="IPR001660">
    <property type="entry name" value="SAM"/>
</dbReference>
<dbReference type="Gene3D" id="1.10.150.50">
    <property type="entry name" value="Transcription Factor, Ets-1"/>
    <property type="match status" value="1"/>
</dbReference>
<dbReference type="InterPro" id="IPR013761">
    <property type="entry name" value="SAM/pointed_sf"/>
</dbReference>
<sequence>MTPRDHPQKMSIIGEQVNVEGKHLYQLTGCMSAAELRHRQEIMMRNQMMAGNPQVVAPTQQRMPLIQSQFEPRMLERELLPSGDLILPNDTRQLHVASQFGPSLTAHTGILSDRVFSSLGYSVLQTDPMDFMARRQGLLQKHNMNRMELEMNTMYPPREIDKSQRKGFADLDAPFLFHGMSSNPMAVRGRQMVPEGHLPSDVFVHRNAFESLHGHAMLKTASPYPSMSNIHRERVRRPGRRAGNQKATDNHMGVPKIQTDNKPPSPPVPTDEEKDEKKEEETETIPKCDQVKTEVQSALYKSSSELQDPHKKSNQNIPREITTSRSERDKGPNNPGTAFEDRYIYQPPVNLSGTPYSYPLTMNSPLLAGPQSLFLTGEDLPSMEDIHKWNSQDVYNFILNLPGCCSYAQVFKDHDIDGLTLPLLTEEHLLDTMGLKLGPALKIRSQFSCRLGNIFHMPSLQMTGPIPSAAPMPPDPPSEVVSPLPCNNNVDILPSPAPQEQNQLKPDEITPENKENPCDLSVEQTDFHLNLLKS</sequence>
<feature type="compositionally biased region" description="Polar residues" evidence="1">
    <location>
        <begin position="314"/>
        <end position="324"/>
    </location>
</feature>
<dbReference type="PANTHER" id="PTHR12247">
    <property type="entry name" value="POLYCOMB GROUP PROTEIN"/>
    <property type="match status" value="1"/>
</dbReference>
<proteinExistence type="predicted"/>
<dbReference type="PROSITE" id="PS50105">
    <property type="entry name" value="SAM_DOMAIN"/>
    <property type="match status" value="1"/>
</dbReference>
<dbReference type="KEGG" id="xla:108717016"/>
<dbReference type="RefSeq" id="XP_018119202.1">
    <property type="nucleotide sequence ID" value="XM_018263713.2"/>
</dbReference>
<dbReference type="Pfam" id="PF00536">
    <property type="entry name" value="SAM_1"/>
    <property type="match status" value="1"/>
</dbReference>
<feature type="compositionally biased region" description="Basic and acidic residues" evidence="1">
    <location>
        <begin position="505"/>
        <end position="517"/>
    </location>
</feature>
<accession>A0A1L8GA48</accession>
<evidence type="ECO:0000313" key="3">
    <source>
        <dbReference type="RefSeq" id="XP_018119202.1"/>
    </source>
</evidence>
<feature type="compositionally biased region" description="Basic and acidic residues" evidence="1">
    <location>
        <begin position="275"/>
        <end position="292"/>
    </location>
</feature>
<evidence type="ECO:0000256" key="1">
    <source>
        <dbReference type="SAM" id="MobiDB-lite"/>
    </source>
</evidence>
<gene>
    <name evidence="3 4" type="primary">samd7.L</name>
</gene>
<protein>
    <submittedName>
        <fullName evidence="3">Sterile alpha motif domain-containing protein 7</fullName>
    </submittedName>
</protein>
<dbReference type="Xenbase" id="XB-GENE-17330717">
    <property type="gene designation" value="samd7.L"/>
</dbReference>